<dbReference type="Gene3D" id="3.10.20.30">
    <property type="match status" value="1"/>
</dbReference>
<dbReference type="PANTHER" id="PTHR34472:SF1">
    <property type="entry name" value="SULFUR CARRIER PROTEIN THIS"/>
    <property type="match status" value="1"/>
</dbReference>
<dbReference type="Pfam" id="PF02597">
    <property type="entry name" value="ThiS"/>
    <property type="match status" value="1"/>
</dbReference>
<dbReference type="EMBL" id="BAABKY010000002">
    <property type="protein sequence ID" value="GAA5078414.1"/>
    <property type="molecule type" value="Genomic_DNA"/>
</dbReference>
<accession>A0ABP9LLF9</accession>
<organism evidence="1 2">
    <name type="scientific">Lysobacter panacisoli</name>
    <dbReference type="NCBI Taxonomy" id="1255263"/>
    <lineage>
        <taxon>Bacteria</taxon>
        <taxon>Pseudomonadati</taxon>
        <taxon>Pseudomonadota</taxon>
        <taxon>Gammaproteobacteria</taxon>
        <taxon>Lysobacterales</taxon>
        <taxon>Lysobacteraceae</taxon>
        <taxon>Lysobacter</taxon>
    </lineage>
</organism>
<protein>
    <recommendedName>
        <fullName evidence="3">Sulfur carrier protein ThiS</fullName>
    </recommendedName>
</protein>
<name>A0ABP9LLF9_9GAMM</name>
<dbReference type="PANTHER" id="PTHR34472">
    <property type="entry name" value="SULFUR CARRIER PROTEIN THIS"/>
    <property type="match status" value="1"/>
</dbReference>
<dbReference type="InterPro" id="IPR010035">
    <property type="entry name" value="Thi_S"/>
</dbReference>
<dbReference type="CDD" id="cd00565">
    <property type="entry name" value="Ubl_ThiS"/>
    <property type="match status" value="1"/>
</dbReference>
<sequence length="159" mass="16948">MPESVRLSPKKIVCEYVCAKTGAAASASAAASTDRTGVIIGVSWWSLSSLSWIPGTYARGWRIEPCGHAALTPHCVKNRADWPVPAQGATIRLMDIVLNGEPRAIAANTTVAQLLQAEGLGERRVAVEVNNQIVPRSRHVEHPLVEGDRVEIVHALGGG</sequence>
<dbReference type="NCBIfam" id="TIGR01683">
    <property type="entry name" value="thiS"/>
    <property type="match status" value="1"/>
</dbReference>
<dbReference type="InterPro" id="IPR003749">
    <property type="entry name" value="ThiS/MoaD-like"/>
</dbReference>
<reference evidence="2" key="1">
    <citation type="journal article" date="2019" name="Int. J. Syst. Evol. Microbiol.">
        <title>The Global Catalogue of Microorganisms (GCM) 10K type strain sequencing project: providing services to taxonomists for standard genome sequencing and annotation.</title>
        <authorList>
            <consortium name="The Broad Institute Genomics Platform"/>
            <consortium name="The Broad Institute Genome Sequencing Center for Infectious Disease"/>
            <person name="Wu L."/>
            <person name="Ma J."/>
        </authorList>
    </citation>
    <scope>NUCLEOTIDE SEQUENCE [LARGE SCALE GENOMIC DNA]</scope>
    <source>
        <strain evidence="2">JCM 19212</strain>
    </source>
</reference>
<gene>
    <name evidence="1" type="ORF">GCM10025759_25540</name>
</gene>
<dbReference type="Proteomes" id="UP001501083">
    <property type="component" value="Unassembled WGS sequence"/>
</dbReference>
<dbReference type="SUPFAM" id="SSF54285">
    <property type="entry name" value="MoaD/ThiS"/>
    <property type="match status" value="1"/>
</dbReference>
<comment type="caution">
    <text evidence="1">The sequence shown here is derived from an EMBL/GenBank/DDBJ whole genome shotgun (WGS) entry which is preliminary data.</text>
</comment>
<evidence type="ECO:0000313" key="1">
    <source>
        <dbReference type="EMBL" id="GAA5078414.1"/>
    </source>
</evidence>
<dbReference type="InterPro" id="IPR016155">
    <property type="entry name" value="Mopterin_synth/thiamin_S_b"/>
</dbReference>
<proteinExistence type="predicted"/>
<evidence type="ECO:0008006" key="3">
    <source>
        <dbReference type="Google" id="ProtNLM"/>
    </source>
</evidence>
<dbReference type="InterPro" id="IPR012675">
    <property type="entry name" value="Beta-grasp_dom_sf"/>
</dbReference>
<evidence type="ECO:0000313" key="2">
    <source>
        <dbReference type="Proteomes" id="UP001501083"/>
    </source>
</evidence>
<keyword evidence="2" id="KW-1185">Reference proteome</keyword>